<organism evidence="2 3">
    <name type="scientific">Jaminaea rosea</name>
    <dbReference type="NCBI Taxonomy" id="1569628"/>
    <lineage>
        <taxon>Eukaryota</taxon>
        <taxon>Fungi</taxon>
        <taxon>Dikarya</taxon>
        <taxon>Basidiomycota</taxon>
        <taxon>Ustilaginomycotina</taxon>
        <taxon>Exobasidiomycetes</taxon>
        <taxon>Microstromatales</taxon>
        <taxon>Microstromatales incertae sedis</taxon>
        <taxon>Jaminaea</taxon>
    </lineage>
</organism>
<evidence type="ECO:0000313" key="2">
    <source>
        <dbReference type="EMBL" id="PWN28265.1"/>
    </source>
</evidence>
<evidence type="ECO:0000313" key="3">
    <source>
        <dbReference type="Proteomes" id="UP000245884"/>
    </source>
</evidence>
<sequence>MRGGQVTCCYLISAEQSESRLLPLFTLLPPSLHTPLVWLLYAHPHAGHLMRRGDALSGTGRISHASHASLPNARLARSEAESTDEDEDEDAAATKTLRPPEAGTAPLAVITITGTFWSFQDYLAQNRLPTRSTETSAHIPRLIDHIAKGRGGMRQRLSRSSG</sequence>
<feature type="region of interest" description="Disordered" evidence="1">
    <location>
        <begin position="60"/>
        <end position="100"/>
    </location>
</feature>
<evidence type="ECO:0000256" key="1">
    <source>
        <dbReference type="SAM" id="MobiDB-lite"/>
    </source>
</evidence>
<dbReference type="Proteomes" id="UP000245884">
    <property type="component" value="Unassembled WGS sequence"/>
</dbReference>
<accession>A0A316UYP3</accession>
<reference evidence="2 3" key="1">
    <citation type="journal article" date="2018" name="Mol. Biol. Evol.">
        <title>Broad Genomic Sampling Reveals a Smut Pathogenic Ancestry of the Fungal Clade Ustilaginomycotina.</title>
        <authorList>
            <person name="Kijpornyongpan T."/>
            <person name="Mondo S.J."/>
            <person name="Barry K."/>
            <person name="Sandor L."/>
            <person name="Lee J."/>
            <person name="Lipzen A."/>
            <person name="Pangilinan J."/>
            <person name="LaButti K."/>
            <person name="Hainaut M."/>
            <person name="Henrissat B."/>
            <person name="Grigoriev I.V."/>
            <person name="Spatafora J.W."/>
            <person name="Aime M.C."/>
        </authorList>
    </citation>
    <scope>NUCLEOTIDE SEQUENCE [LARGE SCALE GENOMIC DNA]</scope>
    <source>
        <strain evidence="2 3">MCA 5214</strain>
    </source>
</reference>
<dbReference type="AlphaFoldDB" id="A0A316UYP3"/>
<keyword evidence="3" id="KW-1185">Reference proteome</keyword>
<protein>
    <submittedName>
        <fullName evidence="2">Uncharacterized protein</fullName>
    </submittedName>
</protein>
<name>A0A316UYP3_9BASI</name>
<gene>
    <name evidence="2" type="ORF">BDZ90DRAFT_143940</name>
</gene>
<dbReference type="RefSeq" id="XP_025362877.1">
    <property type="nucleotide sequence ID" value="XM_025503486.1"/>
</dbReference>
<dbReference type="GeneID" id="37025309"/>
<proteinExistence type="predicted"/>
<dbReference type="EMBL" id="KZ819665">
    <property type="protein sequence ID" value="PWN28265.1"/>
    <property type="molecule type" value="Genomic_DNA"/>
</dbReference>
<feature type="compositionally biased region" description="Acidic residues" evidence="1">
    <location>
        <begin position="81"/>
        <end position="91"/>
    </location>
</feature>